<organism evidence="1 2">
    <name type="scientific">Trifolium pratense</name>
    <name type="common">Red clover</name>
    <dbReference type="NCBI Taxonomy" id="57577"/>
    <lineage>
        <taxon>Eukaryota</taxon>
        <taxon>Viridiplantae</taxon>
        <taxon>Streptophyta</taxon>
        <taxon>Embryophyta</taxon>
        <taxon>Tracheophyta</taxon>
        <taxon>Spermatophyta</taxon>
        <taxon>Magnoliopsida</taxon>
        <taxon>eudicotyledons</taxon>
        <taxon>Gunneridae</taxon>
        <taxon>Pentapetalae</taxon>
        <taxon>rosids</taxon>
        <taxon>fabids</taxon>
        <taxon>Fabales</taxon>
        <taxon>Fabaceae</taxon>
        <taxon>Papilionoideae</taxon>
        <taxon>50 kb inversion clade</taxon>
        <taxon>NPAAA clade</taxon>
        <taxon>Hologalegina</taxon>
        <taxon>IRL clade</taxon>
        <taxon>Trifolieae</taxon>
        <taxon>Trifolium</taxon>
    </lineage>
</organism>
<reference evidence="1 2" key="2">
    <citation type="journal article" date="2017" name="Front. Plant Sci.">
        <title>Gene Classification and Mining of Molecular Markers Useful in Red Clover (Trifolium pratense) Breeding.</title>
        <authorList>
            <person name="Istvanek J."/>
            <person name="Dluhosova J."/>
            <person name="Dluhos P."/>
            <person name="Patkova L."/>
            <person name="Nedelnik J."/>
            <person name="Repkova J."/>
        </authorList>
    </citation>
    <scope>NUCLEOTIDE SEQUENCE [LARGE SCALE GENOMIC DNA]</scope>
    <source>
        <strain evidence="2">cv. Tatra</strain>
        <tissue evidence="1">Young leaves</tissue>
    </source>
</reference>
<evidence type="ECO:0000313" key="1">
    <source>
        <dbReference type="EMBL" id="PNX81203.1"/>
    </source>
</evidence>
<evidence type="ECO:0000313" key="2">
    <source>
        <dbReference type="Proteomes" id="UP000236291"/>
    </source>
</evidence>
<name>A0A2K3LRS3_TRIPR</name>
<dbReference type="Proteomes" id="UP000236291">
    <property type="component" value="Unassembled WGS sequence"/>
</dbReference>
<dbReference type="EMBL" id="ASHM01039451">
    <property type="protein sequence ID" value="PNX81203.1"/>
    <property type="molecule type" value="Genomic_DNA"/>
</dbReference>
<sequence>MLPVFTGTFAYEVCFNLPVIFVCSKRRGDICVGDNDEFLAERIALIASFDEGVSQPLDQRVVWFTVRFNQSHLMAFNQDRRIWINGHDVLRRIASRSRAQGFAIQHPSFLFLRTSLDFYNKVFRMSDTEEVTGSQATSKHKLVDTITDPELAWVAPEPRGIASTITAQDPRLFTIVEGAGPVNWEVHMSAEGERICSPYTEGGFTMYEMAFKEMG</sequence>
<feature type="non-terminal residue" evidence="1">
    <location>
        <position position="215"/>
    </location>
</feature>
<reference evidence="1 2" key="1">
    <citation type="journal article" date="2014" name="Am. J. Bot.">
        <title>Genome assembly and annotation for red clover (Trifolium pratense; Fabaceae).</title>
        <authorList>
            <person name="Istvanek J."/>
            <person name="Jaros M."/>
            <person name="Krenek A."/>
            <person name="Repkova J."/>
        </authorList>
    </citation>
    <scope>NUCLEOTIDE SEQUENCE [LARGE SCALE GENOMIC DNA]</scope>
    <source>
        <strain evidence="2">cv. Tatra</strain>
        <tissue evidence="1">Young leaves</tissue>
    </source>
</reference>
<dbReference type="AlphaFoldDB" id="A0A2K3LRS3"/>
<comment type="caution">
    <text evidence="1">The sequence shown here is derived from an EMBL/GenBank/DDBJ whole genome shotgun (WGS) entry which is preliminary data.</text>
</comment>
<gene>
    <name evidence="1" type="ORF">L195_g037220</name>
</gene>
<accession>A0A2K3LRS3</accession>
<protein>
    <submittedName>
        <fullName evidence="1">Uncharacterized protein</fullName>
    </submittedName>
</protein>
<proteinExistence type="predicted"/>